<feature type="transmembrane region" description="Helical" evidence="8">
    <location>
        <begin position="103"/>
        <end position="126"/>
    </location>
</feature>
<dbReference type="PANTHER" id="PTHR12560">
    <property type="entry name" value="LONGEVITY ASSURANCE FACTOR 1 LAG1"/>
    <property type="match status" value="1"/>
</dbReference>
<feature type="domain" description="TLC" evidence="9">
    <location>
        <begin position="94"/>
        <end position="310"/>
    </location>
</feature>
<gene>
    <name evidence="11" type="primary">LOC106819563</name>
</gene>
<keyword evidence="4 7" id="KW-0812">Transmembrane</keyword>
<feature type="transmembrane region" description="Helical" evidence="8">
    <location>
        <begin position="277"/>
        <end position="306"/>
    </location>
</feature>
<keyword evidence="5 8" id="KW-1133">Transmembrane helix</keyword>
<feature type="transmembrane region" description="Helical" evidence="8">
    <location>
        <begin position="146"/>
        <end position="167"/>
    </location>
</feature>
<evidence type="ECO:0000313" key="10">
    <source>
        <dbReference type="Proteomes" id="UP000695022"/>
    </source>
</evidence>
<comment type="pathway">
    <text evidence="2">Lipid metabolism; sphingolipid metabolism.</text>
</comment>
<dbReference type="Pfam" id="PF03798">
    <property type="entry name" value="TRAM_LAG1_CLN8"/>
    <property type="match status" value="1"/>
</dbReference>
<evidence type="ECO:0000256" key="3">
    <source>
        <dbReference type="ARBA" id="ARBA00004991"/>
    </source>
</evidence>
<evidence type="ECO:0000256" key="6">
    <source>
        <dbReference type="ARBA" id="ARBA00023136"/>
    </source>
</evidence>
<keyword evidence="6 7" id="KW-0472">Membrane</keyword>
<name>A0ABM1F5H3_PRICU</name>
<proteinExistence type="predicted"/>
<reference evidence="11" key="1">
    <citation type="submission" date="2025-08" db="UniProtKB">
        <authorList>
            <consortium name="RefSeq"/>
        </authorList>
    </citation>
    <scope>IDENTIFICATION</scope>
</reference>
<protein>
    <submittedName>
        <fullName evidence="11">Ceramide synthase 1-like</fullName>
    </submittedName>
</protein>
<dbReference type="SMART" id="SM00724">
    <property type="entry name" value="TLC"/>
    <property type="match status" value="1"/>
</dbReference>
<accession>A0ABM1F5H3</accession>
<dbReference type="GeneID" id="106819563"/>
<evidence type="ECO:0000256" key="7">
    <source>
        <dbReference type="PROSITE-ProRule" id="PRU00205"/>
    </source>
</evidence>
<feature type="transmembrane region" description="Helical" evidence="8">
    <location>
        <begin position="236"/>
        <end position="257"/>
    </location>
</feature>
<dbReference type="RefSeq" id="XP_014679694.1">
    <property type="nucleotide sequence ID" value="XM_014824208.1"/>
</dbReference>
<keyword evidence="10" id="KW-1185">Reference proteome</keyword>
<evidence type="ECO:0000256" key="4">
    <source>
        <dbReference type="ARBA" id="ARBA00022692"/>
    </source>
</evidence>
<evidence type="ECO:0000313" key="11">
    <source>
        <dbReference type="RefSeq" id="XP_014679694.1"/>
    </source>
</evidence>
<evidence type="ECO:0000256" key="8">
    <source>
        <dbReference type="SAM" id="Phobius"/>
    </source>
</evidence>
<dbReference type="PANTHER" id="PTHR12560:SF58">
    <property type="entry name" value="CERAMIDE SYNTHASE 1"/>
    <property type="match status" value="1"/>
</dbReference>
<dbReference type="InterPro" id="IPR016439">
    <property type="entry name" value="Lag1/Lac1-like"/>
</dbReference>
<evidence type="ECO:0000256" key="2">
    <source>
        <dbReference type="ARBA" id="ARBA00004760"/>
    </source>
</evidence>
<evidence type="ECO:0000259" key="9">
    <source>
        <dbReference type="PROSITE" id="PS50922"/>
    </source>
</evidence>
<evidence type="ECO:0000256" key="5">
    <source>
        <dbReference type="ARBA" id="ARBA00022989"/>
    </source>
</evidence>
<sequence>MAGEKHPVGYMPGYIEFFSVTYDAFSGYFTNVNCSGNWVVRWFEDLKAHAHYGNCDVVVIVLLSIMWTILRVVATRQLFEPLARKLNVQEKNCGKFPESAWKFIFYSFTWSYNLYIVVCCGRYTFFHDPLSGWHGWAEGMYIPSDIFWLYMIQCSFYLHSVYGTLFMDAWRKDSVIMLFHHFLTLALIWFSYAARYHKIGALVLLLHDVTDVELEFTKLNTYMRYRNNKKYIVHEYLANVGFLLFALSWFLFRLYWFPLKVLYTAGYGAMLRDPTYVPFWFFFNVLLWILQLMNVYWFQFIVVFLYKVATGQMTEMVDTREYDSDNASSKLQQKTAAVNGVLREQSSGMSAIMEEEKCRNGAGPDGVRMNGTSPAATAAYKRNVATQDAAAE</sequence>
<evidence type="ECO:0000256" key="1">
    <source>
        <dbReference type="ARBA" id="ARBA00004141"/>
    </source>
</evidence>
<dbReference type="InterPro" id="IPR006634">
    <property type="entry name" value="TLC-dom"/>
</dbReference>
<dbReference type="Proteomes" id="UP000695022">
    <property type="component" value="Unplaced"/>
</dbReference>
<organism evidence="10 11">
    <name type="scientific">Priapulus caudatus</name>
    <name type="common">Priapulid worm</name>
    <dbReference type="NCBI Taxonomy" id="37621"/>
    <lineage>
        <taxon>Eukaryota</taxon>
        <taxon>Metazoa</taxon>
        <taxon>Ecdysozoa</taxon>
        <taxon>Scalidophora</taxon>
        <taxon>Priapulida</taxon>
        <taxon>Priapulimorpha</taxon>
        <taxon>Priapulimorphida</taxon>
        <taxon>Priapulidae</taxon>
        <taxon>Priapulus</taxon>
    </lineage>
</organism>
<comment type="subcellular location">
    <subcellularLocation>
        <location evidence="1">Membrane</location>
        <topology evidence="1">Multi-pass membrane protein</topology>
    </subcellularLocation>
</comment>
<comment type="pathway">
    <text evidence="3">Sphingolipid metabolism.</text>
</comment>
<feature type="transmembrane region" description="Helical" evidence="8">
    <location>
        <begin position="174"/>
        <end position="193"/>
    </location>
</feature>
<feature type="transmembrane region" description="Helical" evidence="8">
    <location>
        <begin position="57"/>
        <end position="74"/>
    </location>
</feature>
<dbReference type="PROSITE" id="PS50922">
    <property type="entry name" value="TLC"/>
    <property type="match status" value="1"/>
</dbReference>